<reference evidence="2" key="1">
    <citation type="journal article" date="2007" name="Nature">
        <title>The grapevine genome sequence suggests ancestral hexaploidization in major angiosperm phyla.</title>
        <authorList>
            <consortium name="The French-Italian Public Consortium for Grapevine Genome Characterization."/>
            <person name="Jaillon O."/>
            <person name="Aury J.-M."/>
            <person name="Noel B."/>
            <person name="Policriti A."/>
            <person name="Clepet C."/>
            <person name="Casagrande A."/>
            <person name="Choisne N."/>
            <person name="Aubourg S."/>
            <person name="Vitulo N."/>
            <person name="Jubin C."/>
            <person name="Vezzi A."/>
            <person name="Legeai F."/>
            <person name="Hugueney P."/>
            <person name="Dasilva C."/>
            <person name="Horner D."/>
            <person name="Mica E."/>
            <person name="Jublot D."/>
            <person name="Poulain J."/>
            <person name="Bruyere C."/>
            <person name="Billault A."/>
            <person name="Segurens B."/>
            <person name="Gouyvenoux M."/>
            <person name="Ugarte E."/>
            <person name="Cattonaro F."/>
            <person name="Anthouard V."/>
            <person name="Vico V."/>
            <person name="Del Fabbro C."/>
            <person name="Alaux M."/>
            <person name="Di Gaspero G."/>
            <person name="Dumas V."/>
            <person name="Felice N."/>
            <person name="Paillard S."/>
            <person name="Juman I."/>
            <person name="Moroldo M."/>
            <person name="Scalabrin S."/>
            <person name="Canaguier A."/>
            <person name="Le Clainche I."/>
            <person name="Malacrida G."/>
            <person name="Durand E."/>
            <person name="Pesole G."/>
            <person name="Laucou V."/>
            <person name="Chatelet P."/>
            <person name="Merdinoglu D."/>
            <person name="Delledonne M."/>
            <person name="Pezzotti M."/>
            <person name="Lecharny A."/>
            <person name="Scarpelli C."/>
            <person name="Artiguenave F."/>
            <person name="Pe M.E."/>
            <person name="Valle G."/>
            <person name="Morgante M."/>
            <person name="Caboche M."/>
            <person name="Adam-Blondon A.-F."/>
            <person name="Weissenbach J."/>
            <person name="Quetier F."/>
            <person name="Wincker P."/>
        </authorList>
    </citation>
    <scope>NUCLEOTIDE SEQUENCE [LARGE SCALE GENOMIC DNA]</scope>
    <source>
        <strain evidence="2">cv. Pinot noir / PN40024</strain>
    </source>
</reference>
<keyword evidence="2" id="KW-1185">Reference proteome</keyword>
<dbReference type="EMBL" id="FN596008">
    <property type="protein sequence ID" value="CBI32730.3"/>
    <property type="molecule type" value="Genomic_DNA"/>
</dbReference>
<name>D7TQL0_VITVI</name>
<dbReference type="AlphaFoldDB" id="D7TQL0"/>
<dbReference type="InParanoid" id="D7TQL0"/>
<dbReference type="HOGENOM" id="CLU_3261599_0_0_1"/>
<protein>
    <submittedName>
        <fullName evidence="1">Uncharacterized protein</fullName>
    </submittedName>
</protein>
<proteinExistence type="predicted"/>
<sequence>MERPKPCFILSRKVRCVESPFFSKSPLTPAPVVRARGSPMWD</sequence>
<evidence type="ECO:0000313" key="1">
    <source>
        <dbReference type="EMBL" id="CBI32730.3"/>
    </source>
</evidence>
<evidence type="ECO:0000313" key="2">
    <source>
        <dbReference type="Proteomes" id="UP000009183"/>
    </source>
</evidence>
<organism evidence="1 2">
    <name type="scientific">Vitis vinifera</name>
    <name type="common">Grape</name>
    <dbReference type="NCBI Taxonomy" id="29760"/>
    <lineage>
        <taxon>Eukaryota</taxon>
        <taxon>Viridiplantae</taxon>
        <taxon>Streptophyta</taxon>
        <taxon>Embryophyta</taxon>
        <taxon>Tracheophyta</taxon>
        <taxon>Spermatophyta</taxon>
        <taxon>Magnoliopsida</taxon>
        <taxon>eudicotyledons</taxon>
        <taxon>Gunneridae</taxon>
        <taxon>Pentapetalae</taxon>
        <taxon>rosids</taxon>
        <taxon>Vitales</taxon>
        <taxon>Vitaceae</taxon>
        <taxon>Viteae</taxon>
        <taxon>Vitis</taxon>
    </lineage>
</organism>
<accession>D7TQL0</accession>
<dbReference type="Proteomes" id="UP000009183">
    <property type="component" value="Chromosome 8"/>
</dbReference>
<dbReference type="PaxDb" id="29760-VIT_08s0040g01900.t01"/>
<gene>
    <name evidence="1" type="ordered locus">VIT_08s0040g01900</name>
</gene>